<accession>A0A4V3C8B3</accession>
<proteinExistence type="predicted"/>
<evidence type="ECO:0000313" key="1">
    <source>
        <dbReference type="EMBL" id="TDO40948.1"/>
    </source>
</evidence>
<dbReference type="Proteomes" id="UP000294901">
    <property type="component" value="Unassembled WGS sequence"/>
</dbReference>
<sequence length="78" mass="8430">MVETSLVGSGRDVIGRADPSVTGVDVVLPDGRTIQASTSAGWWAVWWPGRRAGQADAVHIIVHTATGSRVYRTRDLWT</sequence>
<evidence type="ECO:0000313" key="2">
    <source>
        <dbReference type="Proteomes" id="UP000294901"/>
    </source>
</evidence>
<name>A0A4V3C8B3_9ACTN</name>
<dbReference type="RefSeq" id="WP_166661215.1">
    <property type="nucleotide sequence ID" value="NZ_BOMD01000015.1"/>
</dbReference>
<dbReference type="EMBL" id="SNWR01000001">
    <property type="protein sequence ID" value="TDO40948.1"/>
    <property type="molecule type" value="Genomic_DNA"/>
</dbReference>
<keyword evidence="2" id="KW-1185">Reference proteome</keyword>
<comment type="caution">
    <text evidence="1">The sequence shown here is derived from an EMBL/GenBank/DDBJ whole genome shotgun (WGS) entry which is preliminary data.</text>
</comment>
<gene>
    <name evidence="1" type="ORF">C8E87_4669</name>
</gene>
<reference evidence="1 2" key="1">
    <citation type="submission" date="2019-03" db="EMBL/GenBank/DDBJ databases">
        <title>Sequencing the genomes of 1000 actinobacteria strains.</title>
        <authorList>
            <person name="Klenk H.-P."/>
        </authorList>
    </citation>
    <scope>NUCLEOTIDE SEQUENCE [LARGE SCALE GENOMIC DNA]</scope>
    <source>
        <strain evidence="1 2">DSM 43805</strain>
    </source>
</reference>
<protein>
    <submittedName>
        <fullName evidence="1">Uncharacterized protein</fullName>
    </submittedName>
</protein>
<dbReference type="AlphaFoldDB" id="A0A4V3C8B3"/>
<organism evidence="1 2">
    <name type="scientific">Paractinoplanes brasiliensis</name>
    <dbReference type="NCBI Taxonomy" id="52695"/>
    <lineage>
        <taxon>Bacteria</taxon>
        <taxon>Bacillati</taxon>
        <taxon>Actinomycetota</taxon>
        <taxon>Actinomycetes</taxon>
        <taxon>Micromonosporales</taxon>
        <taxon>Micromonosporaceae</taxon>
        <taxon>Paractinoplanes</taxon>
    </lineage>
</organism>